<dbReference type="CDD" id="cd01127">
    <property type="entry name" value="TrwB_TraG_TraD_VirD4"/>
    <property type="match status" value="1"/>
</dbReference>
<evidence type="ECO:0000256" key="4">
    <source>
        <dbReference type="ARBA" id="ARBA00022989"/>
    </source>
</evidence>
<gene>
    <name evidence="8" type="ORF">ETF13_25000</name>
</gene>
<dbReference type="RefSeq" id="WP_059597441.1">
    <property type="nucleotide sequence ID" value="NZ_JALXGH010000048.1"/>
</dbReference>
<accession>A0A483M3M3</accession>
<proteinExistence type="predicted"/>
<dbReference type="Pfam" id="PF10412">
    <property type="entry name" value="TrwB_AAD_bind"/>
    <property type="match status" value="1"/>
</dbReference>
<dbReference type="GO" id="GO:0005886">
    <property type="term" value="C:plasma membrane"/>
    <property type="evidence" value="ECO:0007669"/>
    <property type="project" value="UniProtKB-SubCell"/>
</dbReference>
<evidence type="ECO:0000256" key="2">
    <source>
        <dbReference type="ARBA" id="ARBA00022475"/>
    </source>
</evidence>
<dbReference type="InterPro" id="IPR019476">
    <property type="entry name" value="T4SS_TraD_DNA-bd"/>
</dbReference>
<evidence type="ECO:0000256" key="6">
    <source>
        <dbReference type="SAM" id="Phobius"/>
    </source>
</evidence>
<dbReference type="Gene3D" id="3.40.50.300">
    <property type="entry name" value="P-loop containing nucleotide triphosphate hydrolases"/>
    <property type="match status" value="2"/>
</dbReference>
<keyword evidence="2" id="KW-1003">Cell membrane</keyword>
<feature type="transmembrane region" description="Helical" evidence="6">
    <location>
        <begin position="52"/>
        <end position="73"/>
    </location>
</feature>
<keyword evidence="4 6" id="KW-1133">Transmembrane helix</keyword>
<feature type="transmembrane region" description="Helical" evidence="6">
    <location>
        <begin position="12"/>
        <end position="32"/>
    </location>
</feature>
<sequence length="525" mass="59166">MNEADKGKICLGALLFTPLVMWFIAAKALYGFTPKDARERLVLLIQQTFDLWPLWGALLVGEIIAIIGLIIFFKFNHQIFKGAPFKKIYRGTRLVSQRALASITKEREPQITIADIPIPTKAEGTHISIAGATGVGKSTIFAEMMKGCLLRGKMQRVAEKKDRMIILDPDGDFLSRFYKKGDKILNPYDARTEGWVFFNEIKSDFDFERFGISILPPSNSAESEEWNGYGRLLFTEVARKVFNTSRNPTMEEVFHWTNEVPFEELEEYVQGTLAQSLFAGSDRSSRSARFVLSKILPAHLKMPRGDFSIREWANNPKAGNLYITWNDEMSEALKPLISCWTDSLFSIVLGMSKSRSRKIWTFIDELESLDYLPSLRAALTKGRKKGLRIVTGYQSYSQIISIYGSDVAETLLSNHRTSVVMAAGRLGERTLEFVSKSLGEIEGEREKTGISRRFGQLGTKNTNDDHKRERAVTPTEIATLDDLTGYIAFPGNLPVAKFETHYVNYTRSNPVPGIVLRESTAFAGM</sequence>
<dbReference type="InterPro" id="IPR051539">
    <property type="entry name" value="T4SS-coupling_protein"/>
</dbReference>
<comment type="subcellular location">
    <subcellularLocation>
        <location evidence="1">Cell membrane</location>
        <topology evidence="1">Multi-pass membrane protein</topology>
    </subcellularLocation>
</comment>
<keyword evidence="5 6" id="KW-0472">Membrane</keyword>
<evidence type="ECO:0000256" key="5">
    <source>
        <dbReference type="ARBA" id="ARBA00023136"/>
    </source>
</evidence>
<keyword evidence="3 6" id="KW-0812">Transmembrane</keyword>
<evidence type="ECO:0000259" key="7">
    <source>
        <dbReference type="Pfam" id="PF10412"/>
    </source>
</evidence>
<dbReference type="PANTHER" id="PTHR37937">
    <property type="entry name" value="CONJUGATIVE TRANSFER: DNA TRANSPORT"/>
    <property type="match status" value="1"/>
</dbReference>
<dbReference type="InterPro" id="IPR027417">
    <property type="entry name" value="P-loop_NTPase"/>
</dbReference>
<organism evidence="8">
    <name type="scientific">Klebsiella pneumoniae</name>
    <dbReference type="NCBI Taxonomy" id="573"/>
    <lineage>
        <taxon>Bacteria</taxon>
        <taxon>Pseudomonadati</taxon>
        <taxon>Pseudomonadota</taxon>
        <taxon>Gammaproteobacteria</taxon>
        <taxon>Enterobacterales</taxon>
        <taxon>Enterobacteriaceae</taxon>
        <taxon>Klebsiella/Raoultella group</taxon>
        <taxon>Klebsiella</taxon>
        <taxon>Klebsiella pneumoniae complex</taxon>
    </lineage>
</organism>
<reference evidence="8" key="1">
    <citation type="submission" date="2019-01" db="EMBL/GenBank/DDBJ databases">
        <authorList>
            <person name="Lista F."/>
            <person name="Anselmo A."/>
        </authorList>
    </citation>
    <scope>NUCLEOTIDE SEQUENCE</scope>
    <source>
        <strain evidence="8">3S</strain>
    </source>
</reference>
<dbReference type="PANTHER" id="PTHR37937:SF1">
    <property type="entry name" value="CONJUGATIVE TRANSFER: DNA TRANSPORT"/>
    <property type="match status" value="1"/>
</dbReference>
<feature type="domain" description="Type IV secretion system coupling protein TraD DNA-binding" evidence="7">
    <location>
        <begin position="111"/>
        <end position="499"/>
    </location>
</feature>
<evidence type="ECO:0000313" key="8">
    <source>
        <dbReference type="EMBL" id="TCX82007.1"/>
    </source>
</evidence>
<dbReference type="SUPFAM" id="SSF52540">
    <property type="entry name" value="P-loop containing nucleoside triphosphate hydrolases"/>
    <property type="match status" value="1"/>
</dbReference>
<protein>
    <submittedName>
        <fullName evidence="8">DUF87 domain-containing protein</fullName>
    </submittedName>
</protein>
<dbReference type="AlphaFoldDB" id="A0A483M3M3"/>
<comment type="caution">
    <text evidence="8">The sequence shown here is derived from an EMBL/GenBank/DDBJ whole genome shotgun (WGS) entry which is preliminary data.</text>
</comment>
<dbReference type="EMBL" id="SDCT01000054">
    <property type="protein sequence ID" value="TCX82007.1"/>
    <property type="molecule type" value="Genomic_DNA"/>
</dbReference>
<evidence type="ECO:0000256" key="3">
    <source>
        <dbReference type="ARBA" id="ARBA00022692"/>
    </source>
</evidence>
<evidence type="ECO:0000256" key="1">
    <source>
        <dbReference type="ARBA" id="ARBA00004651"/>
    </source>
</evidence>
<name>A0A483M3M3_KLEPN</name>